<sequence>MRNGDTSARLAAGFSLGTTTAWRYVPESVDLLAALSDDVHAAVTRAAQLASTILDGTLIPIDRLADQRPYYSGKHKQHGMNVRLLADLAGRLVWASPPLPGAVHDVTAARTVGLIDALTGAGVKTFTERAVRSGRYDPHAVPAASPSALIVARAAGRQPLACPWACPGSMADGMNRVLPQLPAGPGPACGDQPGAGAGGSFG</sequence>
<evidence type="ECO:0000313" key="4">
    <source>
        <dbReference type="EMBL" id="MBB3728899.1"/>
    </source>
</evidence>
<accession>A0A7W5VC65</accession>
<feature type="domain" description="DDE Tnp4" evidence="3">
    <location>
        <begin position="54"/>
        <end position="119"/>
    </location>
</feature>
<reference evidence="4 5" key="1">
    <citation type="submission" date="2020-08" db="EMBL/GenBank/DDBJ databases">
        <title>Sequencing the genomes of 1000 actinobacteria strains.</title>
        <authorList>
            <person name="Klenk H.-P."/>
        </authorList>
    </citation>
    <scope>NUCLEOTIDE SEQUENCE [LARGE SCALE GENOMIC DNA]</scope>
    <source>
        <strain evidence="4 5">DSM 44320</strain>
    </source>
</reference>
<dbReference type="GO" id="GO:0046872">
    <property type="term" value="F:metal ion binding"/>
    <property type="evidence" value="ECO:0007669"/>
    <property type="project" value="UniProtKB-KW"/>
</dbReference>
<dbReference type="AlphaFoldDB" id="A0A7W5VC65"/>
<keyword evidence="2" id="KW-0479">Metal-binding</keyword>
<evidence type="ECO:0000256" key="1">
    <source>
        <dbReference type="ARBA" id="ARBA00001968"/>
    </source>
</evidence>
<proteinExistence type="predicted"/>
<dbReference type="Pfam" id="PF13359">
    <property type="entry name" value="DDE_Tnp_4"/>
    <property type="match status" value="1"/>
</dbReference>
<evidence type="ECO:0000313" key="5">
    <source>
        <dbReference type="Proteomes" id="UP000579945"/>
    </source>
</evidence>
<dbReference type="InterPro" id="IPR027806">
    <property type="entry name" value="HARBI1_dom"/>
</dbReference>
<evidence type="ECO:0000259" key="3">
    <source>
        <dbReference type="Pfam" id="PF13359"/>
    </source>
</evidence>
<dbReference type="EMBL" id="JACIBV010000001">
    <property type="protein sequence ID" value="MBB3728899.1"/>
    <property type="molecule type" value="Genomic_DNA"/>
</dbReference>
<gene>
    <name evidence="4" type="ORF">FHR33_004759</name>
</gene>
<keyword evidence="5" id="KW-1185">Reference proteome</keyword>
<protein>
    <recommendedName>
        <fullName evidence="3">DDE Tnp4 domain-containing protein</fullName>
    </recommendedName>
</protein>
<name>A0A7W5VC65_9ACTN</name>
<comment type="caution">
    <text evidence="4">The sequence shown here is derived from an EMBL/GenBank/DDBJ whole genome shotgun (WGS) entry which is preliminary data.</text>
</comment>
<evidence type="ECO:0000256" key="2">
    <source>
        <dbReference type="ARBA" id="ARBA00022723"/>
    </source>
</evidence>
<dbReference type="Proteomes" id="UP000579945">
    <property type="component" value="Unassembled WGS sequence"/>
</dbReference>
<organism evidence="4 5">
    <name type="scientific">Nonomuraea dietziae</name>
    <dbReference type="NCBI Taxonomy" id="65515"/>
    <lineage>
        <taxon>Bacteria</taxon>
        <taxon>Bacillati</taxon>
        <taxon>Actinomycetota</taxon>
        <taxon>Actinomycetes</taxon>
        <taxon>Streptosporangiales</taxon>
        <taxon>Streptosporangiaceae</taxon>
        <taxon>Nonomuraea</taxon>
    </lineage>
</organism>
<comment type="cofactor">
    <cofactor evidence="1">
        <name>a divalent metal cation</name>
        <dbReference type="ChEBI" id="CHEBI:60240"/>
    </cofactor>
</comment>